<dbReference type="Pfam" id="PF00109">
    <property type="entry name" value="ketoacyl-synt"/>
    <property type="match status" value="1"/>
</dbReference>
<comment type="similarity">
    <text evidence="1 3">Belongs to the thiolase-like superfamily. Beta-ketoacyl-ACP synthases family.</text>
</comment>
<organism evidence="5 6">
    <name type="scientific">Pendulispora brunnea</name>
    <dbReference type="NCBI Taxonomy" id="2905690"/>
    <lineage>
        <taxon>Bacteria</taxon>
        <taxon>Pseudomonadati</taxon>
        <taxon>Myxococcota</taxon>
        <taxon>Myxococcia</taxon>
        <taxon>Myxococcales</taxon>
        <taxon>Sorangiineae</taxon>
        <taxon>Pendulisporaceae</taxon>
        <taxon>Pendulispora</taxon>
    </lineage>
</organism>
<dbReference type="RefSeq" id="WP_394849012.1">
    <property type="nucleotide sequence ID" value="NZ_CP089982.1"/>
</dbReference>
<protein>
    <submittedName>
        <fullName evidence="5">Beta-ketoacyl-[acyl-carrier-protein] synthase family protein</fullName>
    </submittedName>
</protein>
<dbReference type="InterPro" id="IPR000794">
    <property type="entry name" value="Beta-ketoacyl_synthase"/>
</dbReference>
<dbReference type="PROSITE" id="PS52004">
    <property type="entry name" value="KS3_2"/>
    <property type="match status" value="1"/>
</dbReference>
<dbReference type="PANTHER" id="PTHR11712">
    <property type="entry name" value="POLYKETIDE SYNTHASE-RELATED"/>
    <property type="match status" value="1"/>
</dbReference>
<dbReference type="PROSITE" id="PS00606">
    <property type="entry name" value="KS3_1"/>
    <property type="match status" value="1"/>
</dbReference>
<dbReference type="Proteomes" id="UP001379533">
    <property type="component" value="Chromosome"/>
</dbReference>
<feature type="domain" description="Ketosynthase family 3 (KS3)" evidence="4">
    <location>
        <begin position="21"/>
        <end position="420"/>
    </location>
</feature>
<sequence>MTNRPSNLPHVEPQRANAGGAPRVFITGVGVVSSIGLGKDEFFRSLETGQSGISPVESFDASGLGRQYAGEVKQFRAKDHLTQAELRRTGRCSAMTLAAARMAISDANIGAPHLKGGRTAVVLGTTMGEASIIADLDHRWIHRGPQAVKRALLPKYGSTLLPIHVARAIGAQGMVLTLPAACAAGNYAIGFAADLIRSGRADVVISGAAEILQELQYSGFVRLAAMAQNRCQPFDLNRQGLILGEGAGVLVLESEAHAVRRGAHALAEVGGYGLSCDAYHITRPHPEAAGSIVAMRQAIARSGLTSNDIDFVNAHGTGTRANDTAEAKVMNDVFGDRRVPISSVKSMIGHCMGAASALEAIACVMTLETGIYPPTLGYETPDPECNVELVANVAREGRSKVVLNNSLAFGGYNAVTCFAVPGVLPEPPICDPREEEVALAAAS</sequence>
<dbReference type="EMBL" id="CP089982">
    <property type="protein sequence ID" value="WXA98398.1"/>
    <property type="molecule type" value="Genomic_DNA"/>
</dbReference>
<gene>
    <name evidence="5" type="ORF">LZC95_16365</name>
</gene>
<name>A0ABZ2KI89_9BACT</name>
<evidence type="ECO:0000259" key="4">
    <source>
        <dbReference type="PROSITE" id="PS52004"/>
    </source>
</evidence>
<dbReference type="InterPro" id="IPR020841">
    <property type="entry name" value="PKS_Beta-ketoAc_synthase_dom"/>
</dbReference>
<keyword evidence="6" id="KW-1185">Reference proteome</keyword>
<evidence type="ECO:0000256" key="1">
    <source>
        <dbReference type="ARBA" id="ARBA00008467"/>
    </source>
</evidence>
<evidence type="ECO:0000313" key="5">
    <source>
        <dbReference type="EMBL" id="WXA98398.1"/>
    </source>
</evidence>
<dbReference type="SMART" id="SM00825">
    <property type="entry name" value="PKS_KS"/>
    <property type="match status" value="1"/>
</dbReference>
<reference evidence="5 6" key="1">
    <citation type="submission" date="2021-12" db="EMBL/GenBank/DDBJ databases">
        <title>Discovery of the Pendulisporaceae a myxobacterial family with distinct sporulation behavior and unique specialized metabolism.</title>
        <authorList>
            <person name="Garcia R."/>
            <person name="Popoff A."/>
            <person name="Bader C.D."/>
            <person name="Loehr J."/>
            <person name="Walesch S."/>
            <person name="Walt C."/>
            <person name="Boldt J."/>
            <person name="Bunk B."/>
            <person name="Haeckl F.J.F.P.J."/>
            <person name="Gunesch A.P."/>
            <person name="Birkelbach J."/>
            <person name="Nuebel U."/>
            <person name="Pietschmann T."/>
            <person name="Bach T."/>
            <person name="Mueller R."/>
        </authorList>
    </citation>
    <scope>NUCLEOTIDE SEQUENCE [LARGE SCALE GENOMIC DNA]</scope>
    <source>
        <strain evidence="5 6">MSr12523</strain>
    </source>
</reference>
<dbReference type="Pfam" id="PF02801">
    <property type="entry name" value="Ketoacyl-synt_C"/>
    <property type="match status" value="1"/>
</dbReference>
<dbReference type="InterPro" id="IPR016039">
    <property type="entry name" value="Thiolase-like"/>
</dbReference>
<evidence type="ECO:0000256" key="3">
    <source>
        <dbReference type="RuleBase" id="RU003694"/>
    </source>
</evidence>
<proteinExistence type="inferred from homology"/>
<dbReference type="InterPro" id="IPR014030">
    <property type="entry name" value="Ketoacyl_synth_N"/>
</dbReference>
<dbReference type="Gene3D" id="3.40.47.10">
    <property type="match status" value="2"/>
</dbReference>
<evidence type="ECO:0000256" key="2">
    <source>
        <dbReference type="ARBA" id="ARBA00022679"/>
    </source>
</evidence>
<dbReference type="CDD" id="cd00834">
    <property type="entry name" value="KAS_I_II"/>
    <property type="match status" value="1"/>
</dbReference>
<dbReference type="InterPro" id="IPR018201">
    <property type="entry name" value="Ketoacyl_synth_AS"/>
</dbReference>
<keyword evidence="2 3" id="KW-0808">Transferase</keyword>
<dbReference type="PANTHER" id="PTHR11712:SF336">
    <property type="entry name" value="3-OXOACYL-[ACYL-CARRIER-PROTEIN] SYNTHASE, MITOCHONDRIAL"/>
    <property type="match status" value="1"/>
</dbReference>
<dbReference type="SUPFAM" id="SSF53901">
    <property type="entry name" value="Thiolase-like"/>
    <property type="match status" value="2"/>
</dbReference>
<accession>A0ABZ2KI89</accession>
<evidence type="ECO:0000313" key="6">
    <source>
        <dbReference type="Proteomes" id="UP001379533"/>
    </source>
</evidence>
<dbReference type="InterPro" id="IPR014031">
    <property type="entry name" value="Ketoacyl_synth_C"/>
</dbReference>